<dbReference type="InterPro" id="IPR007630">
    <property type="entry name" value="RNA_pol_sigma70_r4"/>
</dbReference>
<evidence type="ECO:0000256" key="2">
    <source>
        <dbReference type="ARBA" id="ARBA00023015"/>
    </source>
</evidence>
<evidence type="ECO:0000259" key="6">
    <source>
        <dbReference type="Pfam" id="PF04545"/>
    </source>
</evidence>
<name>A0A1V5SMJ1_9BACT</name>
<comment type="caution">
    <text evidence="7">The sequence shown here is derived from an EMBL/GenBank/DDBJ whole genome shotgun (WGS) entry which is preliminary data.</text>
</comment>
<evidence type="ECO:0000259" key="5">
    <source>
        <dbReference type="Pfam" id="PF04198"/>
    </source>
</evidence>
<dbReference type="Proteomes" id="UP000485569">
    <property type="component" value="Unassembled WGS sequence"/>
</dbReference>
<dbReference type="AlphaFoldDB" id="A0A1V5SMJ1"/>
<keyword evidence="3" id="KW-0238">DNA-binding</keyword>
<accession>A0A1V5SMJ1</accession>
<dbReference type="InterPro" id="IPR036388">
    <property type="entry name" value="WH-like_DNA-bd_sf"/>
</dbReference>
<protein>
    <submittedName>
        <fullName evidence="7">Deoxyribonucleoside regulator</fullName>
    </submittedName>
</protein>
<dbReference type="InterPro" id="IPR013324">
    <property type="entry name" value="RNA_pol_sigma_r3/r4-like"/>
</dbReference>
<keyword evidence="4" id="KW-0804">Transcription</keyword>
<dbReference type="SUPFAM" id="SSF100950">
    <property type="entry name" value="NagB/RpiA/CoA transferase-like"/>
    <property type="match status" value="1"/>
</dbReference>
<dbReference type="GO" id="GO:0003677">
    <property type="term" value="F:DNA binding"/>
    <property type="evidence" value="ECO:0007669"/>
    <property type="project" value="UniProtKB-KW"/>
</dbReference>
<feature type="domain" description="RNA polymerase sigma-70 region 4" evidence="6">
    <location>
        <begin position="11"/>
        <end position="46"/>
    </location>
</feature>
<organism evidence="7">
    <name type="scientific">Candidatus Atribacter allofermentans</name>
    <dbReference type="NCBI Taxonomy" id="1852833"/>
    <lineage>
        <taxon>Bacteria</taxon>
        <taxon>Pseudomonadati</taxon>
        <taxon>Atribacterota</taxon>
        <taxon>Atribacteria</taxon>
        <taxon>Atribacterales</taxon>
        <taxon>Atribacteraceae</taxon>
        <taxon>Atribacter</taxon>
    </lineage>
</organism>
<comment type="similarity">
    <text evidence="1">Belongs to the SorC transcriptional regulatory family.</text>
</comment>
<dbReference type="Pfam" id="PF04545">
    <property type="entry name" value="Sigma70_r4"/>
    <property type="match status" value="1"/>
</dbReference>
<dbReference type="GO" id="GO:0003700">
    <property type="term" value="F:DNA-binding transcription factor activity"/>
    <property type="evidence" value="ECO:0007669"/>
    <property type="project" value="InterPro"/>
</dbReference>
<dbReference type="GO" id="GO:0030246">
    <property type="term" value="F:carbohydrate binding"/>
    <property type="evidence" value="ECO:0007669"/>
    <property type="project" value="InterPro"/>
</dbReference>
<proteinExistence type="inferred from homology"/>
<dbReference type="Pfam" id="PF04198">
    <property type="entry name" value="Sugar-bind"/>
    <property type="match status" value="1"/>
</dbReference>
<dbReference type="InterPro" id="IPR007324">
    <property type="entry name" value="Sugar-bd_dom_put"/>
</dbReference>
<dbReference type="PANTHER" id="PTHR34294:SF1">
    <property type="entry name" value="TRANSCRIPTIONAL REGULATOR LSRR"/>
    <property type="match status" value="1"/>
</dbReference>
<evidence type="ECO:0000256" key="3">
    <source>
        <dbReference type="ARBA" id="ARBA00023125"/>
    </source>
</evidence>
<sequence>MKYDAFHQDLMREVAKLYYYEDLTQDQIGEIVGLSRQKVWRVLKKAKEEGIVQIKIIEPSDKELENENQLKEKFGLKEVKITLSFQENDKILLKRVAQVAASYLRNRLDPYSTLGVAYGKTIFEIIHYLTPKKIPGLRVIQIMGGYGKLKGDVMAVELARRIAENFDGQVVYLMAPAFAKDQATRDAILSNESVFKVLDMSKKVDIALVGIGGVLETSTLLDTGDLYDHEIEELRKKKVVGNICGNFYDETGAIIETLADKRRISISLKDLKKIPLVIGVAGGKNKFLPILGALKGRFIQALITDDLTAKLLINHKE</sequence>
<evidence type="ECO:0000313" key="7">
    <source>
        <dbReference type="EMBL" id="OQA55182.1"/>
    </source>
</evidence>
<feature type="domain" description="Sugar-binding" evidence="5">
    <location>
        <begin position="63"/>
        <end position="314"/>
    </location>
</feature>
<dbReference type="Gene3D" id="1.10.10.10">
    <property type="entry name" value="Winged helix-like DNA-binding domain superfamily/Winged helix DNA-binding domain"/>
    <property type="match status" value="1"/>
</dbReference>
<evidence type="ECO:0000256" key="4">
    <source>
        <dbReference type="ARBA" id="ARBA00023163"/>
    </source>
</evidence>
<dbReference type="EMBL" id="MWBQ01000171">
    <property type="protein sequence ID" value="OQA55182.1"/>
    <property type="molecule type" value="Genomic_DNA"/>
</dbReference>
<keyword evidence="2" id="KW-0805">Transcription regulation</keyword>
<dbReference type="GO" id="GO:0006352">
    <property type="term" value="P:DNA-templated transcription initiation"/>
    <property type="evidence" value="ECO:0007669"/>
    <property type="project" value="InterPro"/>
</dbReference>
<dbReference type="Gene3D" id="3.40.50.1360">
    <property type="match status" value="1"/>
</dbReference>
<dbReference type="SUPFAM" id="SSF88659">
    <property type="entry name" value="Sigma3 and sigma4 domains of RNA polymerase sigma factors"/>
    <property type="match status" value="1"/>
</dbReference>
<dbReference type="InterPro" id="IPR051054">
    <property type="entry name" value="SorC_transcr_regulators"/>
</dbReference>
<dbReference type="InterPro" id="IPR037171">
    <property type="entry name" value="NagB/RpiA_transferase-like"/>
</dbReference>
<evidence type="ECO:0000256" key="1">
    <source>
        <dbReference type="ARBA" id="ARBA00010466"/>
    </source>
</evidence>
<dbReference type="PANTHER" id="PTHR34294">
    <property type="entry name" value="TRANSCRIPTIONAL REGULATOR-RELATED"/>
    <property type="match status" value="1"/>
</dbReference>
<reference evidence="7" key="1">
    <citation type="submission" date="2017-02" db="EMBL/GenBank/DDBJ databases">
        <title>Delving into the versatile metabolic prowess of the omnipresent phylum Bacteroidetes.</title>
        <authorList>
            <person name="Nobu M.K."/>
            <person name="Mei R."/>
            <person name="Narihiro T."/>
            <person name="Kuroda K."/>
            <person name="Liu W.-T."/>
        </authorList>
    </citation>
    <scope>NUCLEOTIDE SEQUENCE</scope>
    <source>
        <strain evidence="7">ADurb.Bin276</strain>
    </source>
</reference>
<gene>
    <name evidence="7" type="primary">deoR_2</name>
    <name evidence="7" type="ORF">BWY41_01741</name>
</gene>